<evidence type="ECO:0000313" key="3">
    <source>
        <dbReference type="Proteomes" id="UP000184363"/>
    </source>
</evidence>
<dbReference type="Proteomes" id="UP000184363">
    <property type="component" value="Unassembled WGS sequence"/>
</dbReference>
<dbReference type="GO" id="GO:0006979">
    <property type="term" value="P:response to oxidative stress"/>
    <property type="evidence" value="ECO:0007669"/>
    <property type="project" value="InterPro"/>
</dbReference>
<gene>
    <name evidence="2" type="ORF">SAMN05443637_115149</name>
</gene>
<keyword evidence="3" id="KW-1185">Reference proteome</keyword>
<accession>A0A1M6WWZ1</accession>
<proteinExistence type="inferred from homology"/>
<dbReference type="Pfam" id="PF02566">
    <property type="entry name" value="OsmC"/>
    <property type="match status" value="1"/>
</dbReference>
<organism evidence="2 3">
    <name type="scientific">Pseudonocardia thermophila</name>
    <dbReference type="NCBI Taxonomy" id="1848"/>
    <lineage>
        <taxon>Bacteria</taxon>
        <taxon>Bacillati</taxon>
        <taxon>Actinomycetota</taxon>
        <taxon>Actinomycetes</taxon>
        <taxon>Pseudonocardiales</taxon>
        <taxon>Pseudonocardiaceae</taxon>
        <taxon>Pseudonocardia</taxon>
    </lineage>
</organism>
<dbReference type="NCBIfam" id="TIGR03561">
    <property type="entry name" value="organ_hyd_perox"/>
    <property type="match status" value="1"/>
</dbReference>
<dbReference type="PANTHER" id="PTHR33797">
    <property type="entry name" value="ORGANIC HYDROPEROXIDE RESISTANCE PROTEIN-LIKE"/>
    <property type="match status" value="1"/>
</dbReference>
<dbReference type="InterPro" id="IPR036102">
    <property type="entry name" value="OsmC/Ohrsf"/>
</dbReference>
<dbReference type="STRING" id="1848.SAMN05443637_115149"/>
<dbReference type="InterPro" id="IPR019953">
    <property type="entry name" value="OHR"/>
</dbReference>
<dbReference type="InterPro" id="IPR003718">
    <property type="entry name" value="OsmC/Ohr_fam"/>
</dbReference>
<dbReference type="InterPro" id="IPR015946">
    <property type="entry name" value="KH_dom-like_a/b"/>
</dbReference>
<dbReference type="EMBL" id="FRAP01000015">
    <property type="protein sequence ID" value="SHK98079.1"/>
    <property type="molecule type" value="Genomic_DNA"/>
</dbReference>
<dbReference type="Gene3D" id="3.30.300.20">
    <property type="match status" value="1"/>
</dbReference>
<protein>
    <submittedName>
        <fullName evidence="2">Peroxiredoxin, Ohr subfamily</fullName>
    </submittedName>
</protein>
<evidence type="ECO:0000313" key="2">
    <source>
        <dbReference type="EMBL" id="SHK98079.1"/>
    </source>
</evidence>
<dbReference type="Gene3D" id="2.20.25.10">
    <property type="match status" value="1"/>
</dbReference>
<sequence length="139" mass="14175">MAAIYTVSAVSTGGGRDGHVRSSEGFIDNDVKMPPALGGPGGATNPEELFAAAYATCFHGALRLVVGKQQMAVPEGTSVEVAVGIGPDDTSFAINADITAYLPGLPQETADQLIAAAHQVCPYSKATRGNIEVTLTATV</sequence>
<name>A0A1M6WWZ1_PSETH</name>
<comment type="similarity">
    <text evidence="1">Belongs to the OsmC/Ohr family.</text>
</comment>
<dbReference type="PANTHER" id="PTHR33797:SF2">
    <property type="entry name" value="ORGANIC HYDROPEROXIDE RESISTANCE PROTEIN-LIKE"/>
    <property type="match status" value="1"/>
</dbReference>
<dbReference type="OrthoDB" id="9797508at2"/>
<dbReference type="RefSeq" id="WP_073458604.1">
    <property type="nucleotide sequence ID" value="NZ_CALGVN010000033.1"/>
</dbReference>
<evidence type="ECO:0000256" key="1">
    <source>
        <dbReference type="ARBA" id="ARBA00007378"/>
    </source>
</evidence>
<dbReference type="AlphaFoldDB" id="A0A1M6WWZ1"/>
<reference evidence="2 3" key="1">
    <citation type="submission" date="2016-11" db="EMBL/GenBank/DDBJ databases">
        <authorList>
            <person name="Jaros S."/>
            <person name="Januszkiewicz K."/>
            <person name="Wedrychowicz H."/>
        </authorList>
    </citation>
    <scope>NUCLEOTIDE SEQUENCE [LARGE SCALE GENOMIC DNA]</scope>
    <source>
        <strain evidence="2 3">DSM 43832</strain>
    </source>
</reference>
<dbReference type="SUPFAM" id="SSF82784">
    <property type="entry name" value="OsmC-like"/>
    <property type="match status" value="1"/>
</dbReference>